<gene>
    <name evidence="4" type="primary">LOC113422609</name>
</gene>
<evidence type="ECO:0000256" key="1">
    <source>
        <dbReference type="ARBA" id="ARBA00022737"/>
    </source>
</evidence>
<dbReference type="GO" id="GO:0004725">
    <property type="term" value="F:protein tyrosine phosphatase activity"/>
    <property type="evidence" value="ECO:0007669"/>
    <property type="project" value="TreeGrafter"/>
</dbReference>
<keyword evidence="3" id="KW-1185">Reference proteome</keyword>
<dbReference type="RefSeq" id="XP_026539468.1">
    <property type="nucleotide sequence ID" value="XM_026683683.1"/>
</dbReference>
<protein>
    <submittedName>
        <fullName evidence="4">Tyrosine-protein phosphatase non-receptor type 13-like</fullName>
    </submittedName>
</protein>
<evidence type="ECO:0000259" key="2">
    <source>
        <dbReference type="PROSITE" id="PS51377"/>
    </source>
</evidence>
<dbReference type="SMART" id="SM00750">
    <property type="entry name" value="KIND"/>
    <property type="match status" value="1"/>
</dbReference>
<dbReference type="KEGG" id="nss:113422609"/>
<dbReference type="GO" id="GO:0036312">
    <property type="term" value="F:phosphatidylinositol 3-kinase regulatory subunit binding"/>
    <property type="evidence" value="ECO:0007669"/>
    <property type="project" value="TreeGrafter"/>
</dbReference>
<organism evidence="3 4">
    <name type="scientific">Notechis scutatus</name>
    <name type="common">mainland tiger snake</name>
    <dbReference type="NCBI Taxonomy" id="8663"/>
    <lineage>
        <taxon>Eukaryota</taxon>
        <taxon>Metazoa</taxon>
        <taxon>Chordata</taxon>
        <taxon>Craniata</taxon>
        <taxon>Vertebrata</taxon>
        <taxon>Euteleostomi</taxon>
        <taxon>Lepidosauria</taxon>
        <taxon>Squamata</taxon>
        <taxon>Bifurcata</taxon>
        <taxon>Unidentata</taxon>
        <taxon>Episquamata</taxon>
        <taxon>Toxicofera</taxon>
        <taxon>Serpentes</taxon>
        <taxon>Colubroidea</taxon>
        <taxon>Elapidae</taxon>
        <taxon>Hydrophiinae</taxon>
        <taxon>Notechis</taxon>
    </lineage>
</organism>
<dbReference type="PANTHER" id="PTHR46900:SF1">
    <property type="entry name" value="TYROSINE-PROTEIN PHOSPHATASE NON-RECEPTOR TYPE 13"/>
    <property type="match status" value="1"/>
</dbReference>
<dbReference type="PROSITE" id="PS51377">
    <property type="entry name" value="KIND"/>
    <property type="match status" value="1"/>
</dbReference>
<dbReference type="GO" id="GO:0005634">
    <property type="term" value="C:nucleus"/>
    <property type="evidence" value="ECO:0007669"/>
    <property type="project" value="TreeGrafter"/>
</dbReference>
<accession>A0A6J1VFX8</accession>
<dbReference type="InterPro" id="IPR011019">
    <property type="entry name" value="KIND_dom"/>
</dbReference>
<proteinExistence type="predicted"/>
<dbReference type="PANTHER" id="PTHR46900">
    <property type="entry name" value="TYROSINE-PROTEIN PHOSPHATASE NON-RECEPTOR TYPE 13"/>
    <property type="match status" value="1"/>
</dbReference>
<feature type="domain" description="KIND" evidence="2">
    <location>
        <begin position="3"/>
        <end position="101"/>
    </location>
</feature>
<dbReference type="AlphaFoldDB" id="A0A6J1VFX8"/>
<evidence type="ECO:0000313" key="4">
    <source>
        <dbReference type="RefSeq" id="XP_026539468.1"/>
    </source>
</evidence>
<sequence length="101" mass="10954">MHVSLAEALEVRGGPLQEEEIWAVLNQSAESLQELLRKADPTALGFLISPWSLLLLPSGSVSFTDKNVSNQDLQAFTEPGALQNQSLLSISDVEKVQHSPS</sequence>
<dbReference type="InterPro" id="IPR052074">
    <property type="entry name" value="NonRcpt_TyrProt_Phosphatase"/>
</dbReference>
<dbReference type="Gene3D" id="1.10.510.10">
    <property type="entry name" value="Transferase(Phosphotransferase) domain 1"/>
    <property type="match status" value="1"/>
</dbReference>
<dbReference type="Proteomes" id="UP000504612">
    <property type="component" value="Unplaced"/>
</dbReference>
<evidence type="ECO:0000313" key="3">
    <source>
        <dbReference type="Proteomes" id="UP000504612"/>
    </source>
</evidence>
<dbReference type="GeneID" id="113422609"/>
<keyword evidence="1" id="KW-0677">Repeat</keyword>
<dbReference type="GO" id="GO:0005737">
    <property type="term" value="C:cytoplasm"/>
    <property type="evidence" value="ECO:0007669"/>
    <property type="project" value="TreeGrafter"/>
</dbReference>
<reference evidence="4" key="1">
    <citation type="submission" date="2025-08" db="UniProtKB">
        <authorList>
            <consortium name="RefSeq"/>
        </authorList>
    </citation>
    <scope>IDENTIFICATION</scope>
</reference>
<name>A0A6J1VFX8_9SAUR</name>